<evidence type="ECO:0000313" key="6">
    <source>
        <dbReference type="EMBL" id="VGO13300.1"/>
    </source>
</evidence>
<reference evidence="6 7" key="1">
    <citation type="submission" date="2019-04" db="EMBL/GenBank/DDBJ databases">
        <authorList>
            <person name="Van Vliet M D."/>
        </authorList>
    </citation>
    <scope>NUCLEOTIDE SEQUENCE [LARGE SCALE GENOMIC DNA]</scope>
    <source>
        <strain evidence="6 7">F1</strain>
    </source>
</reference>
<dbReference type="EMBL" id="CAAHFG010000001">
    <property type="protein sequence ID" value="VGO13300.1"/>
    <property type="molecule type" value="Genomic_DNA"/>
</dbReference>
<dbReference type="Pfam" id="PF00196">
    <property type="entry name" value="GerE"/>
    <property type="match status" value="1"/>
</dbReference>
<feature type="domain" description="Response regulatory" evidence="5">
    <location>
        <begin position="6"/>
        <end position="123"/>
    </location>
</feature>
<sequence length="214" mass="23795">MKKNITVCIVDDDRGTRELISELISEEKDRFSCLNLYPNAEEAIAGLPADAPDIVLMDINMPGANGIECIRQLKPSLPATNFVILTVYDEAEYIFEALAVGAVGYLLKRTIVTDLLLALEDAASGGSPMDSTIARKVVQSFQKPNGNKLPSELDELSERETQVLNLLARGRLYKEIADELDISIHTVHTYIRRIYEKLHVHSRTEAIAKLTGFH</sequence>
<dbReference type="InterPro" id="IPR058245">
    <property type="entry name" value="NreC/VraR/RcsB-like_REC"/>
</dbReference>
<protein>
    <submittedName>
        <fullName evidence="6">Transcriptional regulatory protein DegU</fullName>
    </submittedName>
</protein>
<dbReference type="SUPFAM" id="SSF52172">
    <property type="entry name" value="CheY-like"/>
    <property type="match status" value="1"/>
</dbReference>
<dbReference type="SMART" id="SM00448">
    <property type="entry name" value="REC"/>
    <property type="match status" value="1"/>
</dbReference>
<dbReference type="RefSeq" id="WP_136078878.1">
    <property type="nucleotide sequence ID" value="NZ_CAAHFG010000001.1"/>
</dbReference>
<dbReference type="PANTHER" id="PTHR43214">
    <property type="entry name" value="TWO-COMPONENT RESPONSE REGULATOR"/>
    <property type="match status" value="1"/>
</dbReference>
<evidence type="ECO:0000256" key="3">
    <source>
        <dbReference type="PROSITE-ProRule" id="PRU00169"/>
    </source>
</evidence>
<keyword evidence="2" id="KW-0238">DNA-binding</keyword>
<feature type="modified residue" description="4-aspartylphosphate" evidence="3">
    <location>
        <position position="58"/>
    </location>
</feature>
<dbReference type="GO" id="GO:0006355">
    <property type="term" value="P:regulation of DNA-templated transcription"/>
    <property type="evidence" value="ECO:0007669"/>
    <property type="project" value="InterPro"/>
</dbReference>
<dbReference type="PRINTS" id="PR00038">
    <property type="entry name" value="HTHLUXR"/>
</dbReference>
<dbReference type="GO" id="GO:0003677">
    <property type="term" value="F:DNA binding"/>
    <property type="evidence" value="ECO:0007669"/>
    <property type="project" value="UniProtKB-KW"/>
</dbReference>
<dbReference type="PROSITE" id="PS00622">
    <property type="entry name" value="HTH_LUXR_1"/>
    <property type="match status" value="1"/>
</dbReference>
<evidence type="ECO:0000256" key="1">
    <source>
        <dbReference type="ARBA" id="ARBA00022553"/>
    </source>
</evidence>
<gene>
    <name evidence="6" type="primary">degU_5</name>
    <name evidence="6" type="ORF">PDESU_01856</name>
</gene>
<dbReference type="InterPro" id="IPR039420">
    <property type="entry name" value="WalR-like"/>
</dbReference>
<dbReference type="SMART" id="SM00421">
    <property type="entry name" value="HTH_LUXR"/>
    <property type="match status" value="1"/>
</dbReference>
<dbReference type="SUPFAM" id="SSF46894">
    <property type="entry name" value="C-terminal effector domain of the bipartite response regulators"/>
    <property type="match status" value="1"/>
</dbReference>
<accession>A0A6C2U023</accession>
<organism evidence="6 7">
    <name type="scientific">Pontiella desulfatans</name>
    <dbReference type="NCBI Taxonomy" id="2750659"/>
    <lineage>
        <taxon>Bacteria</taxon>
        <taxon>Pseudomonadati</taxon>
        <taxon>Kiritimatiellota</taxon>
        <taxon>Kiritimatiellia</taxon>
        <taxon>Kiritimatiellales</taxon>
        <taxon>Pontiellaceae</taxon>
        <taxon>Pontiella</taxon>
    </lineage>
</organism>
<evidence type="ECO:0000256" key="2">
    <source>
        <dbReference type="ARBA" id="ARBA00023125"/>
    </source>
</evidence>
<evidence type="ECO:0000259" key="5">
    <source>
        <dbReference type="PROSITE" id="PS50110"/>
    </source>
</evidence>
<dbReference type="PROSITE" id="PS50110">
    <property type="entry name" value="RESPONSE_REGULATORY"/>
    <property type="match status" value="1"/>
</dbReference>
<keyword evidence="7" id="KW-1185">Reference proteome</keyword>
<name>A0A6C2U023_PONDE</name>
<dbReference type="PANTHER" id="PTHR43214:SF43">
    <property type="entry name" value="TWO-COMPONENT RESPONSE REGULATOR"/>
    <property type="match status" value="1"/>
</dbReference>
<dbReference type="InterPro" id="IPR000792">
    <property type="entry name" value="Tscrpt_reg_LuxR_C"/>
</dbReference>
<dbReference type="Gene3D" id="3.40.50.2300">
    <property type="match status" value="1"/>
</dbReference>
<evidence type="ECO:0000313" key="7">
    <source>
        <dbReference type="Proteomes" id="UP000366872"/>
    </source>
</evidence>
<dbReference type="GO" id="GO:0000160">
    <property type="term" value="P:phosphorelay signal transduction system"/>
    <property type="evidence" value="ECO:0007669"/>
    <property type="project" value="InterPro"/>
</dbReference>
<dbReference type="AlphaFoldDB" id="A0A6C2U023"/>
<dbReference type="CDD" id="cd06170">
    <property type="entry name" value="LuxR_C_like"/>
    <property type="match status" value="1"/>
</dbReference>
<dbReference type="CDD" id="cd17535">
    <property type="entry name" value="REC_NarL-like"/>
    <property type="match status" value="1"/>
</dbReference>
<evidence type="ECO:0000259" key="4">
    <source>
        <dbReference type="PROSITE" id="PS50043"/>
    </source>
</evidence>
<dbReference type="Pfam" id="PF00072">
    <property type="entry name" value="Response_reg"/>
    <property type="match status" value="1"/>
</dbReference>
<dbReference type="InterPro" id="IPR016032">
    <property type="entry name" value="Sig_transdc_resp-reg_C-effctor"/>
</dbReference>
<feature type="domain" description="HTH luxR-type" evidence="4">
    <location>
        <begin position="149"/>
        <end position="214"/>
    </location>
</feature>
<keyword evidence="1 3" id="KW-0597">Phosphoprotein</keyword>
<dbReference type="InterPro" id="IPR001789">
    <property type="entry name" value="Sig_transdc_resp-reg_receiver"/>
</dbReference>
<dbReference type="PROSITE" id="PS50043">
    <property type="entry name" value="HTH_LUXR_2"/>
    <property type="match status" value="1"/>
</dbReference>
<dbReference type="Proteomes" id="UP000366872">
    <property type="component" value="Unassembled WGS sequence"/>
</dbReference>
<dbReference type="InterPro" id="IPR011006">
    <property type="entry name" value="CheY-like_superfamily"/>
</dbReference>
<proteinExistence type="predicted"/>